<keyword evidence="5" id="KW-0539">Nucleus</keyword>
<dbReference type="InterPro" id="IPR001965">
    <property type="entry name" value="Znf_PHD"/>
</dbReference>
<dbReference type="Pfam" id="PF23209">
    <property type="entry name" value="IDM1_C"/>
    <property type="match status" value="1"/>
</dbReference>
<dbReference type="OrthoDB" id="1903104at2759"/>
<dbReference type="STRING" id="3469.A0A4Y7JGU3"/>
<dbReference type="Pfam" id="PF23011">
    <property type="entry name" value="PHD-1st_NSD"/>
    <property type="match status" value="1"/>
</dbReference>
<dbReference type="CDD" id="cd04301">
    <property type="entry name" value="NAT_SF"/>
    <property type="match status" value="1"/>
</dbReference>
<dbReference type="Pfam" id="PF05641">
    <property type="entry name" value="Agenet"/>
    <property type="match status" value="1"/>
</dbReference>
<dbReference type="GO" id="GO:0006357">
    <property type="term" value="P:regulation of transcription by RNA polymerase II"/>
    <property type="evidence" value="ECO:0007669"/>
    <property type="project" value="TreeGrafter"/>
</dbReference>
<dbReference type="EMBL" id="CM010719">
    <property type="protein sequence ID" value="RZC60344.1"/>
    <property type="molecule type" value="Genomic_DNA"/>
</dbReference>
<dbReference type="InterPro" id="IPR054292">
    <property type="entry name" value="DUF7028"/>
</dbReference>
<organism evidence="9 10">
    <name type="scientific">Papaver somniferum</name>
    <name type="common">Opium poppy</name>
    <dbReference type="NCBI Taxonomy" id="3469"/>
    <lineage>
        <taxon>Eukaryota</taxon>
        <taxon>Viridiplantae</taxon>
        <taxon>Streptophyta</taxon>
        <taxon>Embryophyta</taxon>
        <taxon>Tracheophyta</taxon>
        <taxon>Spermatophyta</taxon>
        <taxon>Magnoliopsida</taxon>
        <taxon>Ranunculales</taxon>
        <taxon>Papaveraceae</taxon>
        <taxon>Papaveroideae</taxon>
        <taxon>Papaver</taxon>
    </lineage>
</organism>
<evidence type="ECO:0000256" key="4">
    <source>
        <dbReference type="ARBA" id="ARBA00022833"/>
    </source>
</evidence>
<evidence type="ECO:0000259" key="7">
    <source>
        <dbReference type="PROSITE" id="PS50016"/>
    </source>
</evidence>
<dbReference type="SMART" id="SM00249">
    <property type="entry name" value="PHD"/>
    <property type="match status" value="2"/>
</dbReference>
<evidence type="ECO:0000256" key="2">
    <source>
        <dbReference type="ARBA" id="ARBA00022723"/>
    </source>
</evidence>
<dbReference type="InterPro" id="IPR000182">
    <property type="entry name" value="GNAT_dom"/>
</dbReference>
<accession>A0A4Y7JGU3</accession>
<dbReference type="InterPro" id="IPR008395">
    <property type="entry name" value="Agenet-like_dom"/>
</dbReference>
<evidence type="ECO:0000256" key="1">
    <source>
        <dbReference type="ARBA" id="ARBA00004123"/>
    </source>
</evidence>
<evidence type="ECO:0000259" key="8">
    <source>
        <dbReference type="PROSITE" id="PS51186"/>
    </source>
</evidence>
<dbReference type="PROSITE" id="PS50016">
    <property type="entry name" value="ZF_PHD_2"/>
    <property type="match status" value="1"/>
</dbReference>
<feature type="domain" description="N-acetyltransferase" evidence="8">
    <location>
        <begin position="1000"/>
        <end position="1136"/>
    </location>
</feature>
<dbReference type="Pfam" id="PF22970">
    <property type="entry name" value="DUF7028"/>
    <property type="match status" value="2"/>
</dbReference>
<dbReference type="GO" id="GO:0016747">
    <property type="term" value="F:acyltransferase activity, transferring groups other than amino-acyl groups"/>
    <property type="evidence" value="ECO:0007669"/>
    <property type="project" value="InterPro"/>
</dbReference>
<evidence type="ECO:0000256" key="5">
    <source>
        <dbReference type="ARBA" id="ARBA00023242"/>
    </source>
</evidence>
<dbReference type="GO" id="GO:0005634">
    <property type="term" value="C:nucleus"/>
    <property type="evidence" value="ECO:0007669"/>
    <property type="project" value="UniProtKB-SubCell"/>
</dbReference>
<dbReference type="InterPro" id="IPR016181">
    <property type="entry name" value="Acyl_CoA_acyltransferase"/>
</dbReference>
<dbReference type="PANTHER" id="PTHR46309:SF12">
    <property type="entry name" value="GB|AAC80581.1"/>
    <property type="match status" value="1"/>
</dbReference>
<dbReference type="InterPro" id="IPR042163">
    <property type="entry name" value="PHF12"/>
</dbReference>
<dbReference type="PROSITE" id="PS51186">
    <property type="entry name" value="GNAT"/>
    <property type="match status" value="1"/>
</dbReference>
<dbReference type="Gramene" id="RZC60344">
    <property type="protein sequence ID" value="RZC60344"/>
    <property type="gene ID" value="C5167_022086"/>
</dbReference>
<evidence type="ECO:0008006" key="11">
    <source>
        <dbReference type="Google" id="ProtNLM"/>
    </source>
</evidence>
<dbReference type="PANTHER" id="PTHR46309">
    <property type="entry name" value="PHD FINGER PROTEIN 12"/>
    <property type="match status" value="1"/>
</dbReference>
<dbReference type="InterPro" id="IPR032308">
    <property type="entry name" value="TDBD"/>
</dbReference>
<dbReference type="InterPro" id="IPR056511">
    <property type="entry name" value="IDM1_C"/>
</dbReference>
<evidence type="ECO:0000256" key="6">
    <source>
        <dbReference type="PROSITE-ProRule" id="PRU00146"/>
    </source>
</evidence>
<dbReference type="InterPro" id="IPR011011">
    <property type="entry name" value="Znf_FYVE_PHD"/>
</dbReference>
<keyword evidence="2" id="KW-0479">Metal-binding</keyword>
<name>A0A4Y7JGU3_PAPSO</name>
<keyword evidence="3 6" id="KW-0863">Zinc-finger</keyword>
<dbReference type="InterPro" id="IPR014002">
    <property type="entry name" value="Agenet_dom_plant"/>
</dbReference>
<dbReference type="GO" id="GO:0003714">
    <property type="term" value="F:transcription corepressor activity"/>
    <property type="evidence" value="ECO:0007669"/>
    <property type="project" value="InterPro"/>
</dbReference>
<dbReference type="SMART" id="SM00743">
    <property type="entry name" value="Agenet"/>
    <property type="match status" value="2"/>
</dbReference>
<dbReference type="InterPro" id="IPR013083">
    <property type="entry name" value="Znf_RING/FYVE/PHD"/>
</dbReference>
<dbReference type="InterPro" id="IPR059153">
    <property type="entry name" value="NSD_PHD-1st"/>
</dbReference>
<dbReference type="OMA" id="FSEKWRY"/>
<dbReference type="Proteomes" id="UP000316621">
    <property type="component" value="Chromosome 5"/>
</dbReference>
<dbReference type="SUPFAM" id="SSF55729">
    <property type="entry name" value="Acyl-CoA N-acyltransferases (Nat)"/>
    <property type="match status" value="1"/>
</dbReference>
<dbReference type="Gene3D" id="3.40.630.30">
    <property type="match status" value="1"/>
</dbReference>
<evidence type="ECO:0000256" key="3">
    <source>
        <dbReference type="ARBA" id="ARBA00022771"/>
    </source>
</evidence>
<keyword evidence="4" id="KW-0862">Zinc</keyword>
<comment type="subcellular location">
    <subcellularLocation>
        <location evidence="1">Nucleus</location>
    </subcellularLocation>
</comment>
<gene>
    <name evidence="9" type="ORF">C5167_022086</name>
</gene>
<dbReference type="GO" id="GO:0008270">
    <property type="term" value="F:zinc ion binding"/>
    <property type="evidence" value="ECO:0007669"/>
    <property type="project" value="UniProtKB-KW"/>
</dbReference>
<dbReference type="InterPro" id="IPR019787">
    <property type="entry name" value="Znf_PHD-finger"/>
</dbReference>
<dbReference type="SUPFAM" id="SSF57903">
    <property type="entry name" value="FYVE/PHD zinc finger"/>
    <property type="match status" value="1"/>
</dbReference>
<dbReference type="Pfam" id="PF16135">
    <property type="entry name" value="TDBD"/>
    <property type="match status" value="1"/>
</dbReference>
<protein>
    <recommendedName>
        <fullName evidence="11">PHD-type domain-containing protein</fullName>
    </recommendedName>
</protein>
<feature type="domain" description="PHD-type" evidence="7">
    <location>
        <begin position="839"/>
        <end position="884"/>
    </location>
</feature>
<proteinExistence type="predicted"/>
<sequence>MAPTRRKKRMREEEDTQYQHSKTKRKLLLGSRVEVRSLEEGFAGSWHCGTVIACSHLCRVVEYDHYYVDDQGLEKLKEKVHVSSLLEGILLPEGLNYRGIIRPIPPPCKHETSCLNFGLCVDAFIDDAWWEGVIFSYEDKLLERLVFFPDFADQRMIKIDELRVTQDWDEIGECWIVRGNWKFLELIEVFPNAVVSAAQIWHDLRLKEGFKNNIKEWTCNLKSMWVDLVVESVSQNLDISAELAYEVISEKVGIYSVNVEECLTNGVPFGNEEAVTTQIQDLSVFHSNNLNLLSKNDISSRLIREIDDGAQEARGVVMFSGKGFFQSCYTAGEEDDVQGVGAAVECPVKGSSSDDEDPTYNDPSLGCPRGMGLSQKRIHAPTDSGSTGKWMCLPLGTNELPEAKYFPEALEKYLVTDNDVCNHDLQLKARMHLSYMGWRIECRSRRYMCSSSRTDFRYISPRGGTPLYSLRGACLQAMEFTRHWRVPLSKICRNDQGCASPPPFCLKPDSLYSNTYGSHRTPFIRFKSDVHVEPEYCPQAVCDYLNGYQSKGWRWKHDKNVKDLREKVKKHLSAEGWTFSLHFLKDNRRDLRYTSPSNSASFKSLVTACIGYVKEVCECMSPSSHDKFLSNTMHPEVLGNILAQNGLLSKCYTEPSGSSQQSKDNPEVGIMQEKRCRDEQRKGQRNSYPHLDKENMVNAKVSELQSDDKYNNTHVPRSIKRARQVVVPSSGHCSPQTILYWLIKNDVVLPRAKVRYLSVRDDSAIGLGKINRNGIKCNCCQNVFGLYKFGLHVGSCYTPPSARIYLEDGRSLLDCQKQLQEKCSNIYAQKRDLVLKMNDYICSICHHGGTLLLCDQCPSSFHLNCLGVEDVPDGKWFCPSCQCRICGQQSKLGSDSEEHLAEEKVLCCDQCNHEYHIRCIRKRGLSKLDHNNLIIDWFCSMRCEEIFASLHKLLGESVPVGKDNLSWTILKSARDASQPFATSENEAAMEFQSKLNVALAVMHECFEPIKYMSRNLIEDVLFNKTSELNRLNFWGFYTVLLERDDELISVAAVRIHDEKLAEVPLVCTRVQYRRQGMCRILFDILEKKLRQLGVERVILPAIPQVLGTWTTSFGFSKMTNSERLEFLHYTFLDFQDTRMCQKILRMSSPTSAKPTAEAPKELARESNANVQQFASTCTPVDAVATTEESEQPRPQCARLIAEPRGNRPKLILKIKRRKENDVESISGAKNVVPDLAVAARPLDVKKPLQDESDRNWQICEPCIAKSLSNGKPRDYQCTQETTLQVDSEQNPKNTELGDSENSALAVCNENQQEKRGSCVKFYTRRKVLEAYVNTLPALAVYNETQQEKRGSCVKFYTRRKVLGALVNALPAAEKSEQSPHIEED</sequence>
<evidence type="ECO:0000313" key="10">
    <source>
        <dbReference type="Proteomes" id="UP000316621"/>
    </source>
</evidence>
<dbReference type="Gene3D" id="3.30.40.10">
    <property type="entry name" value="Zinc/RING finger domain, C3HC4 (zinc finger)"/>
    <property type="match status" value="2"/>
</dbReference>
<keyword evidence="10" id="KW-1185">Reference proteome</keyword>
<evidence type="ECO:0000313" key="9">
    <source>
        <dbReference type="EMBL" id="RZC60344.1"/>
    </source>
</evidence>
<reference evidence="9 10" key="1">
    <citation type="journal article" date="2018" name="Science">
        <title>The opium poppy genome and morphinan production.</title>
        <authorList>
            <person name="Guo L."/>
            <person name="Winzer T."/>
            <person name="Yang X."/>
            <person name="Li Y."/>
            <person name="Ning Z."/>
            <person name="He Z."/>
            <person name="Teodor R."/>
            <person name="Lu Y."/>
            <person name="Bowser T.A."/>
            <person name="Graham I.A."/>
            <person name="Ye K."/>
        </authorList>
    </citation>
    <scope>NUCLEOTIDE SEQUENCE [LARGE SCALE GENOMIC DNA]</scope>
    <source>
        <strain evidence="10">cv. HN1</strain>
        <tissue evidence="9">Leaves</tissue>
    </source>
</reference>